<sequence length="123" mass="14200">MTRRYTKNQLQNTLLEYVITPPTLEKGNVGFTMGMESLIEECALDPWGRPVPDSYCELAQGDRSQAVQSLFSYQHLGLDRKLQRQPAHLSQCRASLVRSMWAERLYRPAIRQRPTSFHTVFGK</sequence>
<proteinExistence type="predicted"/>
<reference evidence="1" key="1">
    <citation type="journal article" date="2022" name="bioRxiv">
        <title>Sequencing and chromosome-scale assembly of the giantPleurodeles waltlgenome.</title>
        <authorList>
            <person name="Brown T."/>
            <person name="Elewa A."/>
            <person name="Iarovenko S."/>
            <person name="Subramanian E."/>
            <person name="Araus A.J."/>
            <person name="Petzold A."/>
            <person name="Susuki M."/>
            <person name="Suzuki K.-i.T."/>
            <person name="Hayashi T."/>
            <person name="Toyoda A."/>
            <person name="Oliveira C."/>
            <person name="Osipova E."/>
            <person name="Leigh N.D."/>
            <person name="Simon A."/>
            <person name="Yun M.H."/>
        </authorList>
    </citation>
    <scope>NUCLEOTIDE SEQUENCE</scope>
    <source>
        <strain evidence="1">20211129_DDA</strain>
        <tissue evidence="1">Liver</tissue>
    </source>
</reference>
<accession>A0AAV7M3P9</accession>
<evidence type="ECO:0000313" key="2">
    <source>
        <dbReference type="Proteomes" id="UP001066276"/>
    </source>
</evidence>
<keyword evidence="2" id="KW-1185">Reference proteome</keyword>
<protein>
    <submittedName>
        <fullName evidence="1">Uncharacterized protein</fullName>
    </submittedName>
</protein>
<organism evidence="1 2">
    <name type="scientific">Pleurodeles waltl</name>
    <name type="common">Iberian ribbed newt</name>
    <dbReference type="NCBI Taxonomy" id="8319"/>
    <lineage>
        <taxon>Eukaryota</taxon>
        <taxon>Metazoa</taxon>
        <taxon>Chordata</taxon>
        <taxon>Craniata</taxon>
        <taxon>Vertebrata</taxon>
        <taxon>Euteleostomi</taxon>
        <taxon>Amphibia</taxon>
        <taxon>Batrachia</taxon>
        <taxon>Caudata</taxon>
        <taxon>Salamandroidea</taxon>
        <taxon>Salamandridae</taxon>
        <taxon>Pleurodelinae</taxon>
        <taxon>Pleurodeles</taxon>
    </lineage>
</organism>
<name>A0AAV7M3P9_PLEWA</name>
<dbReference type="AlphaFoldDB" id="A0AAV7M3P9"/>
<gene>
    <name evidence="1" type="ORF">NDU88_001638</name>
</gene>
<evidence type="ECO:0000313" key="1">
    <source>
        <dbReference type="EMBL" id="KAJ1096498.1"/>
    </source>
</evidence>
<dbReference type="Proteomes" id="UP001066276">
    <property type="component" value="Chromosome 10"/>
</dbReference>
<comment type="caution">
    <text evidence="1">The sequence shown here is derived from an EMBL/GenBank/DDBJ whole genome shotgun (WGS) entry which is preliminary data.</text>
</comment>
<dbReference type="EMBL" id="JANPWB010000014">
    <property type="protein sequence ID" value="KAJ1096498.1"/>
    <property type="molecule type" value="Genomic_DNA"/>
</dbReference>